<evidence type="ECO:0000256" key="7">
    <source>
        <dbReference type="SAM" id="Phobius"/>
    </source>
</evidence>
<dbReference type="SUPFAM" id="SSF103473">
    <property type="entry name" value="MFS general substrate transporter"/>
    <property type="match status" value="1"/>
</dbReference>
<sequence>MANGARRVTRAARQRTAEGQPLWRQRDFGFFWLAQTLSVLGDSFSLIALPLLVLQATGSVAQMGLLTGVGGAAMVLAAVFAGVVVDRADRRKLLIACDLVRMVLYGLVPLVWLAGPRLWLLYVVLPLCEAVGMLFAVGYVTVVRGPAANNDKAAYVRRPPLLITEVSTHL</sequence>
<dbReference type="EMBL" id="JBEPEK010000574">
    <property type="protein sequence ID" value="MER7186333.1"/>
    <property type="molecule type" value="Genomic_DNA"/>
</dbReference>
<keyword evidence="2" id="KW-0813">Transport</keyword>
<keyword evidence="3" id="KW-1003">Cell membrane</keyword>
<dbReference type="InterPro" id="IPR011701">
    <property type="entry name" value="MFS"/>
</dbReference>
<reference evidence="8 9" key="1">
    <citation type="submission" date="2024-06" db="EMBL/GenBank/DDBJ databases">
        <title>The Natural Products Discovery Center: Release of the First 8490 Sequenced Strains for Exploring Actinobacteria Biosynthetic Diversity.</title>
        <authorList>
            <person name="Kalkreuter E."/>
            <person name="Kautsar S.A."/>
            <person name="Yang D."/>
            <person name="Bader C.D."/>
            <person name="Teijaro C.N."/>
            <person name="Fluegel L."/>
            <person name="Davis C.M."/>
            <person name="Simpson J.R."/>
            <person name="Lauterbach L."/>
            <person name="Steele A.D."/>
            <person name="Gui C."/>
            <person name="Meng S."/>
            <person name="Li G."/>
            <person name="Viehrig K."/>
            <person name="Ye F."/>
            <person name="Su P."/>
            <person name="Kiefer A.F."/>
            <person name="Nichols A."/>
            <person name="Cepeda A.J."/>
            <person name="Yan W."/>
            <person name="Fan B."/>
            <person name="Jiang Y."/>
            <person name="Adhikari A."/>
            <person name="Zheng C.-J."/>
            <person name="Schuster L."/>
            <person name="Cowan T.M."/>
            <person name="Smanski M.J."/>
            <person name="Chevrette M.G."/>
            <person name="De Carvalho L.P.S."/>
            <person name="Shen B."/>
        </authorList>
    </citation>
    <scope>NUCLEOTIDE SEQUENCE [LARGE SCALE GENOMIC DNA]</scope>
    <source>
        <strain evidence="8 9">NPDC000234</strain>
    </source>
</reference>
<dbReference type="Pfam" id="PF07690">
    <property type="entry name" value="MFS_1"/>
    <property type="match status" value="1"/>
</dbReference>
<evidence type="ECO:0000256" key="6">
    <source>
        <dbReference type="ARBA" id="ARBA00023136"/>
    </source>
</evidence>
<feature type="transmembrane region" description="Helical" evidence="7">
    <location>
        <begin position="119"/>
        <end position="142"/>
    </location>
</feature>
<protein>
    <submittedName>
        <fullName evidence="8">MFS transporter</fullName>
    </submittedName>
</protein>
<dbReference type="Gene3D" id="1.20.1250.20">
    <property type="entry name" value="MFS general substrate transporter like domains"/>
    <property type="match status" value="1"/>
</dbReference>
<keyword evidence="4 7" id="KW-0812">Transmembrane</keyword>
<feature type="transmembrane region" description="Helical" evidence="7">
    <location>
        <begin position="30"/>
        <end position="54"/>
    </location>
</feature>
<evidence type="ECO:0000256" key="3">
    <source>
        <dbReference type="ARBA" id="ARBA00022475"/>
    </source>
</evidence>
<evidence type="ECO:0000256" key="2">
    <source>
        <dbReference type="ARBA" id="ARBA00022448"/>
    </source>
</evidence>
<dbReference type="PANTHER" id="PTHR43266:SF2">
    <property type="entry name" value="MAJOR FACILITATOR SUPERFAMILY (MFS) PROFILE DOMAIN-CONTAINING PROTEIN"/>
    <property type="match status" value="1"/>
</dbReference>
<dbReference type="InterPro" id="IPR036259">
    <property type="entry name" value="MFS_trans_sf"/>
</dbReference>
<evidence type="ECO:0000256" key="5">
    <source>
        <dbReference type="ARBA" id="ARBA00022989"/>
    </source>
</evidence>
<accession>A0ABV1XBF2</accession>
<evidence type="ECO:0000256" key="1">
    <source>
        <dbReference type="ARBA" id="ARBA00004651"/>
    </source>
</evidence>
<name>A0ABV1XBF2_9ACTN</name>
<keyword evidence="5 7" id="KW-1133">Transmembrane helix</keyword>
<comment type="subcellular location">
    <subcellularLocation>
        <location evidence="1">Cell membrane</location>
        <topology evidence="1">Multi-pass membrane protein</topology>
    </subcellularLocation>
</comment>
<dbReference type="RefSeq" id="WP_350789931.1">
    <property type="nucleotide sequence ID" value="NZ_JBEPEK010000574.1"/>
</dbReference>
<dbReference type="PANTHER" id="PTHR43266">
    <property type="entry name" value="MACROLIDE-EFFLUX PROTEIN"/>
    <property type="match status" value="1"/>
</dbReference>
<proteinExistence type="predicted"/>
<feature type="transmembrane region" description="Helical" evidence="7">
    <location>
        <begin position="60"/>
        <end position="81"/>
    </location>
</feature>
<feature type="non-terminal residue" evidence="8">
    <location>
        <position position="170"/>
    </location>
</feature>
<feature type="transmembrane region" description="Helical" evidence="7">
    <location>
        <begin position="93"/>
        <end position="113"/>
    </location>
</feature>
<dbReference type="Proteomes" id="UP001474181">
    <property type="component" value="Unassembled WGS sequence"/>
</dbReference>
<keyword evidence="6 7" id="KW-0472">Membrane</keyword>
<organism evidence="8 9">
    <name type="scientific">Streptomyces hyaluromycini</name>
    <dbReference type="NCBI Taxonomy" id="1377993"/>
    <lineage>
        <taxon>Bacteria</taxon>
        <taxon>Bacillati</taxon>
        <taxon>Actinomycetota</taxon>
        <taxon>Actinomycetes</taxon>
        <taxon>Kitasatosporales</taxon>
        <taxon>Streptomycetaceae</taxon>
        <taxon>Streptomyces</taxon>
    </lineage>
</organism>
<gene>
    <name evidence="8" type="ORF">ABT404_43910</name>
</gene>
<keyword evidence="9" id="KW-1185">Reference proteome</keyword>
<evidence type="ECO:0000313" key="8">
    <source>
        <dbReference type="EMBL" id="MER7186333.1"/>
    </source>
</evidence>
<evidence type="ECO:0000256" key="4">
    <source>
        <dbReference type="ARBA" id="ARBA00022692"/>
    </source>
</evidence>
<evidence type="ECO:0000313" key="9">
    <source>
        <dbReference type="Proteomes" id="UP001474181"/>
    </source>
</evidence>
<comment type="caution">
    <text evidence="8">The sequence shown here is derived from an EMBL/GenBank/DDBJ whole genome shotgun (WGS) entry which is preliminary data.</text>
</comment>